<keyword evidence="2" id="KW-1185">Reference proteome</keyword>
<dbReference type="EMBL" id="JAJITD010000022">
    <property type="protein sequence ID" value="MCC8396893.1"/>
    <property type="molecule type" value="Genomic_DNA"/>
</dbReference>
<protein>
    <submittedName>
        <fullName evidence="1">Uncharacterized protein</fullName>
    </submittedName>
</protein>
<reference evidence="1 2" key="1">
    <citation type="submission" date="2021-11" db="EMBL/GenBank/DDBJ databases">
        <authorList>
            <person name="Oh E.-T."/>
            <person name="Kim S.-B."/>
        </authorList>
    </citation>
    <scope>NUCLEOTIDE SEQUENCE [LARGE SCALE GENOMIC DNA]</scope>
    <source>
        <strain evidence="1 2">MMS20-SJTR3</strain>
    </source>
</reference>
<dbReference type="RefSeq" id="WP_230513174.1">
    <property type="nucleotide sequence ID" value="NZ_JAJITD010000022.1"/>
</dbReference>
<sequence>MKKPPRASIVFYDEDAQQLMICHVFRHEVQSVIDGAIARTGGMRVPPDEPDHRTRPLTDEDARKLGGLAMLVQAGVNPELRERLQITTAEPVRWSYTESPPTRED</sequence>
<gene>
    <name evidence="1" type="ORF">LJ656_30410</name>
</gene>
<organism evidence="1 2">
    <name type="scientific">Paraburkholderia sejongensis</name>
    <dbReference type="NCBI Taxonomy" id="2886946"/>
    <lineage>
        <taxon>Bacteria</taxon>
        <taxon>Pseudomonadati</taxon>
        <taxon>Pseudomonadota</taxon>
        <taxon>Betaproteobacteria</taxon>
        <taxon>Burkholderiales</taxon>
        <taxon>Burkholderiaceae</taxon>
        <taxon>Paraburkholderia</taxon>
    </lineage>
</organism>
<dbReference type="Proteomes" id="UP001431019">
    <property type="component" value="Unassembled WGS sequence"/>
</dbReference>
<accession>A0ABS8K3Z9</accession>
<name>A0ABS8K3Z9_9BURK</name>
<proteinExistence type="predicted"/>
<evidence type="ECO:0000313" key="2">
    <source>
        <dbReference type="Proteomes" id="UP001431019"/>
    </source>
</evidence>
<evidence type="ECO:0000313" key="1">
    <source>
        <dbReference type="EMBL" id="MCC8396893.1"/>
    </source>
</evidence>
<comment type="caution">
    <text evidence="1">The sequence shown here is derived from an EMBL/GenBank/DDBJ whole genome shotgun (WGS) entry which is preliminary data.</text>
</comment>